<dbReference type="InterPro" id="IPR006949">
    <property type="entry name" value="Barrel_Baseplate_J-like"/>
</dbReference>
<protein>
    <submittedName>
        <fullName evidence="5">Baseplate J/gp47 family protein</fullName>
    </submittedName>
</protein>
<evidence type="ECO:0000313" key="5">
    <source>
        <dbReference type="EMBL" id="MFC4101718.1"/>
    </source>
</evidence>
<evidence type="ECO:0000259" key="3">
    <source>
        <dbReference type="Pfam" id="PF26078"/>
    </source>
</evidence>
<evidence type="ECO:0000259" key="4">
    <source>
        <dbReference type="Pfam" id="PF26079"/>
    </source>
</evidence>
<gene>
    <name evidence="5" type="ORF">ACFOZ8_18900</name>
</gene>
<sequence>MFEQATKQAILQRMLDASPADLDKRQGSVTFDLLSPAAIELAQAYIELDNVLKFGFANPDQPSRYLDLRAGEFGLTRRPSVKAEGEVTFKGAEGTVIPAGTIVTTDEEHAILFATTQDGTIKDGAATIRATAQEGGKRGNVAQGRITLVTGDLTGVVSTRNANAFVSGADTESDESLLQRYFDRVRRPATSGNIWHYRQWALEVPGVGDVRVFPTWKGNGTVRLVLLSDDKRAPSDTIVLQVKESVEEKRPVGAQVTVDKAIETPLHVNAKLTIAKGSNIEAIAADFKTKLTDYLEHLAFTDTVVRYNRILGLLLGIEAVIDFDDLTINNVADNIEIPDDHVAVCGTVSFVAQ</sequence>
<dbReference type="PANTHER" id="PTHR37829">
    <property type="entry name" value="PHAGE-LIKE ELEMENT PBSX PROTEIN XKDT"/>
    <property type="match status" value="1"/>
</dbReference>
<dbReference type="InterPro" id="IPR058530">
    <property type="entry name" value="Baseplate_J-like_C"/>
</dbReference>
<accession>A0ABV8K6W0</accession>
<dbReference type="EMBL" id="JBHSAM010000028">
    <property type="protein sequence ID" value="MFC4101718.1"/>
    <property type="molecule type" value="Genomic_DNA"/>
</dbReference>
<keyword evidence="6" id="KW-1185">Reference proteome</keyword>
<dbReference type="InterPro" id="IPR052399">
    <property type="entry name" value="Phage_Baseplate_Assmbl_Protein"/>
</dbReference>
<proteinExistence type="inferred from homology"/>
<comment type="caution">
    <text evidence="5">The sequence shown here is derived from an EMBL/GenBank/DDBJ whole genome shotgun (WGS) entry which is preliminary data.</text>
</comment>
<feature type="domain" description="Baseplate J-like C-terminal" evidence="4">
    <location>
        <begin position="268"/>
        <end position="350"/>
    </location>
</feature>
<feature type="domain" description="Baseplate protein J-like barrel" evidence="2">
    <location>
        <begin position="87"/>
        <end position="168"/>
    </location>
</feature>
<evidence type="ECO:0000259" key="2">
    <source>
        <dbReference type="Pfam" id="PF04865"/>
    </source>
</evidence>
<organism evidence="5 6">
    <name type="scientific">Paenibacillus xanthanilyticus</name>
    <dbReference type="NCBI Taxonomy" id="1783531"/>
    <lineage>
        <taxon>Bacteria</taxon>
        <taxon>Bacillati</taxon>
        <taxon>Bacillota</taxon>
        <taxon>Bacilli</taxon>
        <taxon>Bacillales</taxon>
        <taxon>Paenibacillaceae</taxon>
        <taxon>Paenibacillus</taxon>
    </lineage>
</organism>
<reference evidence="6" key="1">
    <citation type="journal article" date="2019" name="Int. J. Syst. Evol. Microbiol.">
        <title>The Global Catalogue of Microorganisms (GCM) 10K type strain sequencing project: providing services to taxonomists for standard genome sequencing and annotation.</title>
        <authorList>
            <consortium name="The Broad Institute Genomics Platform"/>
            <consortium name="The Broad Institute Genome Sequencing Center for Infectious Disease"/>
            <person name="Wu L."/>
            <person name="Ma J."/>
        </authorList>
    </citation>
    <scope>NUCLEOTIDE SEQUENCE [LARGE SCALE GENOMIC DNA]</scope>
    <source>
        <strain evidence="6">IBRC-M 10987</strain>
    </source>
</reference>
<dbReference type="Pfam" id="PF26078">
    <property type="entry name" value="Baseplate_J_M"/>
    <property type="match status" value="1"/>
</dbReference>
<name>A0ABV8K6W0_9BACL</name>
<dbReference type="PANTHER" id="PTHR37829:SF3">
    <property type="entry name" value="PROTEIN JAYE-RELATED"/>
    <property type="match status" value="1"/>
</dbReference>
<dbReference type="InterPro" id="IPR058531">
    <property type="entry name" value="Baseplate_J_M"/>
</dbReference>
<evidence type="ECO:0000256" key="1">
    <source>
        <dbReference type="ARBA" id="ARBA00038087"/>
    </source>
</evidence>
<comment type="similarity">
    <text evidence="1">Belongs to the Mu gp47/PBSX XkdT family.</text>
</comment>
<dbReference type="Pfam" id="PF04865">
    <property type="entry name" value="Baseplate_J"/>
    <property type="match status" value="1"/>
</dbReference>
<dbReference type="RefSeq" id="WP_377720317.1">
    <property type="nucleotide sequence ID" value="NZ_JBHSAM010000028.1"/>
</dbReference>
<feature type="domain" description="Baseplate J-like central" evidence="3">
    <location>
        <begin position="189"/>
        <end position="258"/>
    </location>
</feature>
<evidence type="ECO:0000313" key="6">
    <source>
        <dbReference type="Proteomes" id="UP001595715"/>
    </source>
</evidence>
<dbReference type="Pfam" id="PF26079">
    <property type="entry name" value="Baseplate_J_C"/>
    <property type="match status" value="1"/>
</dbReference>
<dbReference type="Proteomes" id="UP001595715">
    <property type="component" value="Unassembled WGS sequence"/>
</dbReference>